<dbReference type="Pfam" id="PF00528">
    <property type="entry name" value="BPD_transp_1"/>
    <property type="match status" value="2"/>
</dbReference>
<feature type="domain" description="ABC transmembrane type-1" evidence="9">
    <location>
        <begin position="75"/>
        <end position="283"/>
    </location>
</feature>
<dbReference type="Gene3D" id="1.10.3720.10">
    <property type="entry name" value="MetI-like"/>
    <property type="match status" value="2"/>
</dbReference>
<keyword evidence="3" id="KW-1003">Cell membrane</keyword>
<evidence type="ECO:0000256" key="7">
    <source>
        <dbReference type="ARBA" id="ARBA00023136"/>
    </source>
</evidence>
<organism evidence="10 11">
    <name type="scientific">Pseudochelatococcus lubricantis</name>
    <dbReference type="NCBI Taxonomy" id="1538102"/>
    <lineage>
        <taxon>Bacteria</taxon>
        <taxon>Pseudomonadati</taxon>
        <taxon>Pseudomonadota</taxon>
        <taxon>Alphaproteobacteria</taxon>
        <taxon>Hyphomicrobiales</taxon>
        <taxon>Chelatococcaceae</taxon>
        <taxon>Pseudochelatococcus</taxon>
    </lineage>
</organism>
<feature type="transmembrane region" description="Helical" evidence="8">
    <location>
        <begin position="110"/>
        <end position="131"/>
    </location>
</feature>
<reference evidence="10 11" key="1">
    <citation type="submission" date="2020-03" db="EMBL/GenBank/DDBJ databases">
        <title>Genomic Encyclopedia of Type Strains, Phase IV (KMG-IV): sequencing the most valuable type-strain genomes for metagenomic binning, comparative biology and taxonomic classification.</title>
        <authorList>
            <person name="Goeker M."/>
        </authorList>
    </citation>
    <scope>NUCLEOTIDE SEQUENCE [LARGE SCALE GENOMIC DNA]</scope>
    <source>
        <strain evidence="10 11">DSM 103870</strain>
    </source>
</reference>
<evidence type="ECO:0000256" key="5">
    <source>
        <dbReference type="ARBA" id="ARBA00022692"/>
    </source>
</evidence>
<feature type="transmembrane region" description="Helical" evidence="8">
    <location>
        <begin position="25"/>
        <end position="44"/>
    </location>
</feature>
<feature type="transmembrane region" description="Helical" evidence="8">
    <location>
        <begin position="261"/>
        <end position="288"/>
    </location>
</feature>
<evidence type="ECO:0000259" key="9">
    <source>
        <dbReference type="PROSITE" id="PS50928"/>
    </source>
</evidence>
<keyword evidence="7 8" id="KW-0472">Membrane</keyword>
<dbReference type="CDD" id="cd06261">
    <property type="entry name" value="TM_PBP2"/>
    <property type="match status" value="2"/>
</dbReference>
<protein>
    <submittedName>
        <fullName evidence="10">Iron(III) transport system permease protein</fullName>
    </submittedName>
</protein>
<dbReference type="RefSeq" id="WP_166948120.1">
    <property type="nucleotide sequence ID" value="NZ_JAASQI010000001.1"/>
</dbReference>
<feature type="transmembrane region" description="Helical" evidence="8">
    <location>
        <begin position="490"/>
        <end position="511"/>
    </location>
</feature>
<evidence type="ECO:0000313" key="11">
    <source>
        <dbReference type="Proteomes" id="UP001429580"/>
    </source>
</evidence>
<dbReference type="SUPFAM" id="SSF161098">
    <property type="entry name" value="MetI-like"/>
    <property type="match status" value="2"/>
</dbReference>
<name>A0ABX0UUB2_9HYPH</name>
<dbReference type="PANTHER" id="PTHR43357">
    <property type="entry name" value="INNER MEMBRANE ABC TRANSPORTER PERMEASE PROTEIN YDCV"/>
    <property type="match status" value="1"/>
</dbReference>
<feature type="transmembrane region" description="Helical" evidence="8">
    <location>
        <begin position="372"/>
        <end position="394"/>
    </location>
</feature>
<proteinExistence type="inferred from homology"/>
<dbReference type="InterPro" id="IPR000515">
    <property type="entry name" value="MetI-like"/>
</dbReference>
<feature type="domain" description="ABC transmembrane type-1" evidence="9">
    <location>
        <begin position="368"/>
        <end position="562"/>
    </location>
</feature>
<feature type="transmembrane region" description="Helical" evidence="8">
    <location>
        <begin position="540"/>
        <end position="562"/>
    </location>
</feature>
<evidence type="ECO:0000256" key="2">
    <source>
        <dbReference type="ARBA" id="ARBA00022448"/>
    </source>
</evidence>
<feature type="transmembrane region" description="Helical" evidence="8">
    <location>
        <begin position="215"/>
        <end position="241"/>
    </location>
</feature>
<comment type="similarity">
    <text evidence="8">Belongs to the binding-protein-dependent transport system permease family.</text>
</comment>
<evidence type="ECO:0000256" key="6">
    <source>
        <dbReference type="ARBA" id="ARBA00022989"/>
    </source>
</evidence>
<evidence type="ECO:0000256" key="4">
    <source>
        <dbReference type="ARBA" id="ARBA00022519"/>
    </source>
</evidence>
<keyword evidence="5 8" id="KW-0812">Transmembrane</keyword>
<gene>
    <name evidence="10" type="ORF">FHS82_000365</name>
</gene>
<keyword evidence="6 8" id="KW-1133">Transmembrane helix</keyword>
<feature type="transmembrane region" description="Helical" evidence="8">
    <location>
        <begin position="82"/>
        <end position="103"/>
    </location>
</feature>
<dbReference type="InterPro" id="IPR035906">
    <property type="entry name" value="MetI-like_sf"/>
</dbReference>
<dbReference type="PANTHER" id="PTHR43357:SF4">
    <property type="entry name" value="INNER MEMBRANE ABC TRANSPORTER PERMEASE PROTEIN YDCV"/>
    <property type="match status" value="1"/>
</dbReference>
<comment type="subcellular location">
    <subcellularLocation>
        <location evidence="1">Cell inner membrane</location>
        <topology evidence="1">Multi-pass membrane protein</topology>
    </subcellularLocation>
    <subcellularLocation>
        <location evidence="8">Cell membrane</location>
        <topology evidence="8">Multi-pass membrane protein</topology>
    </subcellularLocation>
</comment>
<comment type="caution">
    <text evidence="10">The sequence shown here is derived from an EMBL/GenBank/DDBJ whole genome shotgun (WGS) entry which is preliminary data.</text>
</comment>
<dbReference type="EMBL" id="JAASQI010000001">
    <property type="protein sequence ID" value="NIJ56552.1"/>
    <property type="molecule type" value="Genomic_DNA"/>
</dbReference>
<evidence type="ECO:0000256" key="3">
    <source>
        <dbReference type="ARBA" id="ARBA00022475"/>
    </source>
</evidence>
<feature type="transmembrane region" description="Helical" evidence="8">
    <location>
        <begin position="433"/>
        <end position="451"/>
    </location>
</feature>
<keyword evidence="11" id="KW-1185">Reference proteome</keyword>
<feature type="transmembrane region" description="Helical" evidence="8">
    <location>
        <begin position="406"/>
        <end position="427"/>
    </location>
</feature>
<evidence type="ECO:0000256" key="1">
    <source>
        <dbReference type="ARBA" id="ARBA00004429"/>
    </source>
</evidence>
<sequence>MTDVIRERIADKGDAARPRRLPDGWWVLVLLAAAVLLFAALPFGRLVLAAVAPGGAFDLAPALAEIGGRTALRATWHSLETGVVSAFLALALGTGMALALTLTDVRGKRAIAFCFLLSMMIAPQVVALAYFTLAGPSSPLLNAFGLAPPPGSDNPLMSREGIIAVLALHHAPLVFVTMRAGLRTVPADLAEAALVAGARPLRVLRTVILPLLRPYFVASAALAFVAAVGNFGIPALLGVPVNYLTLPTLIYRRMVSFGPSVIADAAALSVLVAFIAGSGVLLGAWMLGGRSARFSRGRAIGVVWSLKRRALVEAMLWLVVAVVLALPLTALLASALVPSYGVPLSWATATLDNFVEVLVRQDVTVRAFRNSLLFALAASVLLALGAVPLAYALDRRSGRFRGALELVLEIPYALPGVVLAIACILLFLKPLPLVGVSIYGTPFIILFAYMARFLPVALKAPGAAVAQLPVELEEAARACGAGFSRRLRSIVLPIVLPAAMAGGLMVFLIAFNELTVSALLWSSGTETIGVALFSLEEAGFASPAAAVALTAVVAVAVIMGLLDVSARRLPPGILPWRE</sequence>
<evidence type="ECO:0000256" key="8">
    <source>
        <dbReference type="RuleBase" id="RU363032"/>
    </source>
</evidence>
<keyword evidence="2 8" id="KW-0813">Transport</keyword>
<accession>A0ABX0UUB2</accession>
<feature type="transmembrane region" description="Helical" evidence="8">
    <location>
        <begin position="162"/>
        <end position="182"/>
    </location>
</feature>
<keyword evidence="4" id="KW-0997">Cell inner membrane</keyword>
<evidence type="ECO:0000313" key="10">
    <source>
        <dbReference type="EMBL" id="NIJ56552.1"/>
    </source>
</evidence>
<feature type="transmembrane region" description="Helical" evidence="8">
    <location>
        <begin position="314"/>
        <end position="337"/>
    </location>
</feature>
<dbReference type="Proteomes" id="UP001429580">
    <property type="component" value="Unassembled WGS sequence"/>
</dbReference>
<dbReference type="PROSITE" id="PS50928">
    <property type="entry name" value="ABC_TM1"/>
    <property type="match status" value="2"/>
</dbReference>